<sequence length="70" mass="7695">MSQQKAPGPWQSGGWCASYHSPGLLEPSPRSTHRQTPQGEFDIPQRAISNMAASSLRRLWSNTQPVFSVG</sequence>
<evidence type="ECO:0000256" key="1">
    <source>
        <dbReference type="SAM" id="MobiDB-lite"/>
    </source>
</evidence>
<keyword evidence="3" id="KW-1185">Reference proteome</keyword>
<evidence type="ECO:0000313" key="3">
    <source>
        <dbReference type="Proteomes" id="UP001221898"/>
    </source>
</evidence>
<evidence type="ECO:0000313" key="2">
    <source>
        <dbReference type="EMBL" id="KAJ8387722.1"/>
    </source>
</evidence>
<protein>
    <submittedName>
        <fullName evidence="2">Uncharacterized protein</fullName>
    </submittedName>
</protein>
<accession>A0AAD7RP64</accession>
<feature type="region of interest" description="Disordered" evidence="1">
    <location>
        <begin position="21"/>
        <end position="43"/>
    </location>
</feature>
<name>A0AAD7RP64_9TELE</name>
<organism evidence="2 3">
    <name type="scientific">Aldrovandia affinis</name>
    <dbReference type="NCBI Taxonomy" id="143900"/>
    <lineage>
        <taxon>Eukaryota</taxon>
        <taxon>Metazoa</taxon>
        <taxon>Chordata</taxon>
        <taxon>Craniata</taxon>
        <taxon>Vertebrata</taxon>
        <taxon>Euteleostomi</taxon>
        <taxon>Actinopterygii</taxon>
        <taxon>Neopterygii</taxon>
        <taxon>Teleostei</taxon>
        <taxon>Notacanthiformes</taxon>
        <taxon>Halosauridae</taxon>
        <taxon>Aldrovandia</taxon>
    </lineage>
</organism>
<dbReference type="EMBL" id="JAINUG010000206">
    <property type="protein sequence ID" value="KAJ8387722.1"/>
    <property type="molecule type" value="Genomic_DNA"/>
</dbReference>
<dbReference type="Proteomes" id="UP001221898">
    <property type="component" value="Unassembled WGS sequence"/>
</dbReference>
<proteinExistence type="predicted"/>
<dbReference type="AlphaFoldDB" id="A0AAD7RP64"/>
<reference evidence="2" key="1">
    <citation type="journal article" date="2023" name="Science">
        <title>Genome structures resolve the early diversification of teleost fishes.</title>
        <authorList>
            <person name="Parey E."/>
            <person name="Louis A."/>
            <person name="Montfort J."/>
            <person name="Bouchez O."/>
            <person name="Roques C."/>
            <person name="Iampietro C."/>
            <person name="Lluch J."/>
            <person name="Castinel A."/>
            <person name="Donnadieu C."/>
            <person name="Desvignes T."/>
            <person name="Floi Bucao C."/>
            <person name="Jouanno E."/>
            <person name="Wen M."/>
            <person name="Mejri S."/>
            <person name="Dirks R."/>
            <person name="Jansen H."/>
            <person name="Henkel C."/>
            <person name="Chen W.J."/>
            <person name="Zahm M."/>
            <person name="Cabau C."/>
            <person name="Klopp C."/>
            <person name="Thompson A.W."/>
            <person name="Robinson-Rechavi M."/>
            <person name="Braasch I."/>
            <person name="Lecointre G."/>
            <person name="Bobe J."/>
            <person name="Postlethwait J.H."/>
            <person name="Berthelot C."/>
            <person name="Roest Crollius H."/>
            <person name="Guiguen Y."/>
        </authorList>
    </citation>
    <scope>NUCLEOTIDE SEQUENCE</scope>
    <source>
        <strain evidence="2">NC1722</strain>
    </source>
</reference>
<comment type="caution">
    <text evidence="2">The sequence shown here is derived from an EMBL/GenBank/DDBJ whole genome shotgun (WGS) entry which is preliminary data.</text>
</comment>
<gene>
    <name evidence="2" type="ORF">AAFF_G00150230</name>
</gene>